<organism evidence="8">
    <name type="scientific">freshwater metagenome</name>
    <dbReference type="NCBI Taxonomy" id="449393"/>
    <lineage>
        <taxon>unclassified sequences</taxon>
        <taxon>metagenomes</taxon>
        <taxon>ecological metagenomes</taxon>
    </lineage>
</organism>
<dbReference type="SUPFAM" id="SSF48317">
    <property type="entry name" value="Acid phosphatase/Vanadium-dependent haloperoxidase"/>
    <property type="match status" value="1"/>
</dbReference>
<dbReference type="PANTHER" id="PTHR31310:SF7">
    <property type="entry name" value="PA-PHOSPHATASE RELATED-FAMILY PROTEIN DDB_G0268928"/>
    <property type="match status" value="1"/>
</dbReference>
<keyword evidence="2 6" id="KW-0812">Transmembrane</keyword>
<accession>A0A6J7JQQ2</accession>
<feature type="transmembrane region" description="Helical" evidence="6">
    <location>
        <begin position="254"/>
        <end position="273"/>
    </location>
</feature>
<evidence type="ECO:0000256" key="1">
    <source>
        <dbReference type="ARBA" id="ARBA00004141"/>
    </source>
</evidence>
<dbReference type="AlphaFoldDB" id="A0A6J7JQQ2"/>
<keyword evidence="4 6" id="KW-0472">Membrane</keyword>
<dbReference type="InterPro" id="IPR052185">
    <property type="entry name" value="IPC_Synthase-Related"/>
</dbReference>
<keyword evidence="3 6" id="KW-1133">Transmembrane helix</keyword>
<comment type="subcellular location">
    <subcellularLocation>
        <location evidence="1">Membrane</location>
        <topology evidence="1">Multi-pass membrane protein</topology>
    </subcellularLocation>
</comment>
<dbReference type="PANTHER" id="PTHR31310">
    <property type="match status" value="1"/>
</dbReference>
<evidence type="ECO:0000313" key="8">
    <source>
        <dbReference type="EMBL" id="CAB4945171.1"/>
    </source>
</evidence>
<protein>
    <submittedName>
        <fullName evidence="8">Unannotated protein</fullName>
    </submittedName>
</protein>
<feature type="transmembrane region" description="Helical" evidence="6">
    <location>
        <begin position="228"/>
        <end position="248"/>
    </location>
</feature>
<dbReference type="CDD" id="cd03386">
    <property type="entry name" value="PAP2_Aur1_like"/>
    <property type="match status" value="1"/>
</dbReference>
<sequence>MSTEAQARTGERAETSGDDSRHGPIAQFLISWSPLSAILLAYAVAGWVSAPLETGDGATTNRVGAPLHVSGPAVADERLFGAVPTVWLQERLLAGSPQWYDAIAALVYVTHFVTIPLLTTLVWFRLRERFTSWLVAVLSMSFLGIAIYVAYPAAPPWLASESGDIGPVARISHVGWDYLHLDVVGRLTQLGQDGSNPVAAMPSLHAGAALLVALFLWPSVARWARGALLAYAVTMAAVLVYTGEHYVVDVLAGWLVAALALGLASTLAPTSLARRARVGT</sequence>
<dbReference type="InterPro" id="IPR026841">
    <property type="entry name" value="Aur1/Ipt1"/>
</dbReference>
<evidence type="ECO:0000256" key="3">
    <source>
        <dbReference type="ARBA" id="ARBA00022989"/>
    </source>
</evidence>
<evidence type="ECO:0000256" key="4">
    <source>
        <dbReference type="ARBA" id="ARBA00023136"/>
    </source>
</evidence>
<reference evidence="8" key="1">
    <citation type="submission" date="2020-05" db="EMBL/GenBank/DDBJ databases">
        <authorList>
            <person name="Chiriac C."/>
            <person name="Salcher M."/>
            <person name="Ghai R."/>
            <person name="Kavagutti S V."/>
        </authorList>
    </citation>
    <scope>NUCLEOTIDE SEQUENCE</scope>
</reference>
<dbReference type="EMBL" id="CAFBMW010000017">
    <property type="protein sequence ID" value="CAB4945171.1"/>
    <property type="molecule type" value="Genomic_DNA"/>
</dbReference>
<evidence type="ECO:0000256" key="5">
    <source>
        <dbReference type="SAM" id="MobiDB-lite"/>
    </source>
</evidence>
<gene>
    <name evidence="8" type="ORF">UFOPK3662_02179</name>
</gene>
<dbReference type="Gene3D" id="1.20.144.10">
    <property type="entry name" value="Phosphatidic acid phosphatase type 2/haloperoxidase"/>
    <property type="match status" value="1"/>
</dbReference>
<feature type="domain" description="Inositolphosphotransferase Aur1/Ipt1" evidence="7">
    <location>
        <begin position="77"/>
        <end position="262"/>
    </location>
</feature>
<feature type="compositionally biased region" description="Basic and acidic residues" evidence="5">
    <location>
        <begin position="9"/>
        <end position="20"/>
    </location>
</feature>
<dbReference type="GO" id="GO:0016020">
    <property type="term" value="C:membrane"/>
    <property type="evidence" value="ECO:0007669"/>
    <property type="project" value="UniProtKB-SubCell"/>
</dbReference>
<feature type="transmembrane region" description="Helical" evidence="6">
    <location>
        <begin position="28"/>
        <end position="48"/>
    </location>
</feature>
<evidence type="ECO:0000259" key="7">
    <source>
        <dbReference type="Pfam" id="PF14378"/>
    </source>
</evidence>
<feature type="region of interest" description="Disordered" evidence="5">
    <location>
        <begin position="1"/>
        <end position="20"/>
    </location>
</feature>
<dbReference type="InterPro" id="IPR036938">
    <property type="entry name" value="PAP2/HPO_sf"/>
</dbReference>
<feature type="transmembrane region" description="Helical" evidence="6">
    <location>
        <begin position="198"/>
        <end position="216"/>
    </location>
</feature>
<proteinExistence type="predicted"/>
<name>A0A6J7JQQ2_9ZZZZ</name>
<feature type="transmembrane region" description="Helical" evidence="6">
    <location>
        <begin position="102"/>
        <end position="124"/>
    </location>
</feature>
<evidence type="ECO:0000256" key="2">
    <source>
        <dbReference type="ARBA" id="ARBA00022692"/>
    </source>
</evidence>
<evidence type="ECO:0000256" key="6">
    <source>
        <dbReference type="SAM" id="Phobius"/>
    </source>
</evidence>
<dbReference type="Pfam" id="PF14378">
    <property type="entry name" value="PAP2_3"/>
    <property type="match status" value="1"/>
</dbReference>
<feature type="transmembrane region" description="Helical" evidence="6">
    <location>
        <begin position="131"/>
        <end position="151"/>
    </location>
</feature>